<gene>
    <name evidence="1" type="ORF">VIS_S18CPB10028</name>
</gene>
<reference evidence="1" key="2">
    <citation type="submission" date="2012-02" db="EMBL/GenBank/DDBJ databases">
        <authorList>
            <person name="Genoscope - CEA"/>
        </authorList>
    </citation>
    <scope>NUCLEOTIDE SEQUENCE</scope>
</reference>
<sequence>MPKVIYVIKKKHLQSLAFHKPLTSSHKTRLIKKRKAMRLPIFMIEEEQLLQNN</sequence>
<evidence type="ECO:0000313" key="1">
    <source>
        <dbReference type="EMBL" id="CCG00240.1"/>
    </source>
</evidence>
<name>H6RGS9_9FLAO</name>
<reference evidence="1" key="1">
    <citation type="journal article" date="2012" name="Environ. Microbiol.">
        <title>Genomic content of uncultured Bacteroidetes from contrasting oceanic provinces in the North Atlantic Ocean.</title>
        <authorList>
            <person name="Gomez-Pereira P.R."/>
            <person name="Schuler M."/>
            <person name="Fuchs B.M."/>
            <person name="Bennke C."/>
            <person name="Teeling H."/>
            <person name="Waldmann J."/>
            <person name="Richter M."/>
            <person name="Barbe V."/>
            <person name="Bataille E."/>
            <person name="Glockner F.O."/>
            <person name="Amann R."/>
        </authorList>
    </citation>
    <scope>NUCLEOTIDE SEQUENCE</scope>
</reference>
<dbReference type="EMBL" id="FO117602">
    <property type="protein sequence ID" value="CCG00240.1"/>
    <property type="molecule type" value="Genomic_DNA"/>
</dbReference>
<protein>
    <submittedName>
        <fullName evidence="1">Uncharacterized protein</fullName>
    </submittedName>
</protein>
<accession>H6RGS9</accession>
<dbReference type="AlphaFoldDB" id="H6RGS9"/>
<proteinExistence type="predicted"/>
<organism evidence="1">
    <name type="scientific">uncultured Dokdonia sp</name>
    <dbReference type="NCBI Taxonomy" id="575653"/>
    <lineage>
        <taxon>Bacteria</taxon>
        <taxon>Pseudomonadati</taxon>
        <taxon>Bacteroidota</taxon>
        <taxon>Flavobacteriia</taxon>
        <taxon>Flavobacteriales</taxon>
        <taxon>Flavobacteriaceae</taxon>
        <taxon>Dokdonia</taxon>
        <taxon>environmental samples</taxon>
    </lineage>
</organism>